<dbReference type="EMBL" id="JAPDMQ010000073">
    <property type="protein sequence ID" value="KAK0536649.1"/>
    <property type="molecule type" value="Genomic_DNA"/>
</dbReference>
<dbReference type="AlphaFoldDB" id="A0AAN6GGY4"/>
<reference evidence="3" key="1">
    <citation type="journal article" date="2023" name="PhytoFront">
        <title>Draft Genome Resources of Seven Strains of Tilletia horrida, Causal Agent of Kernel Smut of Rice.</title>
        <authorList>
            <person name="Khanal S."/>
            <person name="Antony Babu S."/>
            <person name="Zhou X.G."/>
        </authorList>
    </citation>
    <scope>NUCLEOTIDE SEQUENCE</scope>
    <source>
        <strain evidence="3">TX3</strain>
    </source>
</reference>
<sequence>MLGSPAHPLIHLLRHTSFTLPSTSLMPNIDLADPAFRNAATAQWAAVQGGPNGGLIVHGNYNQPGRSGPDKAFMTIFKKFNDLQVEHKHLQEEFNLLKKRYDTSKGRLKKLQTGETRASNKASLFSFASPSQLNNANHRPRPTGPPSCCRPAAAQSEAVSGGPAEALIVHGNHNAPARSGPDDAYHNLFKKLQELEKVHKLALEELELSSKRLSSTKGRMKKLQTGEARASSKLAKEGDEMEKEHEEQLLKVNQKLIDCMEQLKIYRIRANPEKDP</sequence>
<keyword evidence="4" id="KW-1185">Reference proteome</keyword>
<proteinExistence type="predicted"/>
<dbReference type="Proteomes" id="UP001176521">
    <property type="component" value="Unassembled WGS sequence"/>
</dbReference>
<organism evidence="3 4">
    <name type="scientific">Tilletia horrida</name>
    <dbReference type="NCBI Taxonomy" id="155126"/>
    <lineage>
        <taxon>Eukaryota</taxon>
        <taxon>Fungi</taxon>
        <taxon>Dikarya</taxon>
        <taxon>Basidiomycota</taxon>
        <taxon>Ustilaginomycotina</taxon>
        <taxon>Exobasidiomycetes</taxon>
        <taxon>Tilletiales</taxon>
        <taxon>Tilletiaceae</taxon>
        <taxon>Tilletia</taxon>
    </lineage>
</organism>
<evidence type="ECO:0000313" key="4">
    <source>
        <dbReference type="Proteomes" id="UP001176521"/>
    </source>
</evidence>
<keyword evidence="1" id="KW-0175">Coiled coil</keyword>
<comment type="caution">
    <text evidence="3">The sequence shown here is derived from an EMBL/GenBank/DDBJ whole genome shotgun (WGS) entry which is preliminary data.</text>
</comment>
<evidence type="ECO:0000256" key="2">
    <source>
        <dbReference type="SAM" id="MobiDB-lite"/>
    </source>
</evidence>
<gene>
    <name evidence="3" type="ORF">OC842_001916</name>
</gene>
<feature type="compositionally biased region" description="Basic and acidic residues" evidence="2">
    <location>
        <begin position="234"/>
        <end position="246"/>
    </location>
</feature>
<name>A0AAN6GGY4_9BASI</name>
<accession>A0AAN6GGY4</accession>
<evidence type="ECO:0000256" key="1">
    <source>
        <dbReference type="SAM" id="Coils"/>
    </source>
</evidence>
<evidence type="ECO:0000313" key="3">
    <source>
        <dbReference type="EMBL" id="KAK0536649.1"/>
    </source>
</evidence>
<protein>
    <submittedName>
        <fullName evidence="3">Uncharacterized protein</fullName>
    </submittedName>
</protein>
<feature type="coiled-coil region" evidence="1">
    <location>
        <begin position="185"/>
        <end position="212"/>
    </location>
</feature>
<feature type="region of interest" description="Disordered" evidence="2">
    <location>
        <begin position="215"/>
        <end position="246"/>
    </location>
</feature>
<feature type="region of interest" description="Disordered" evidence="2">
    <location>
        <begin position="131"/>
        <end position="153"/>
    </location>
</feature>